<keyword evidence="3" id="KW-1185">Reference proteome</keyword>
<feature type="non-terminal residue" evidence="2">
    <location>
        <position position="300"/>
    </location>
</feature>
<feature type="compositionally biased region" description="Basic and acidic residues" evidence="1">
    <location>
        <begin position="252"/>
        <end position="263"/>
    </location>
</feature>
<gene>
    <name evidence="2" type="ORF">PCOR1329_LOCUS4220</name>
</gene>
<feature type="region of interest" description="Disordered" evidence="1">
    <location>
        <begin position="130"/>
        <end position="300"/>
    </location>
</feature>
<feature type="compositionally biased region" description="Low complexity" evidence="1">
    <location>
        <begin position="85"/>
        <end position="96"/>
    </location>
</feature>
<dbReference type="EMBL" id="CAUYUJ010001099">
    <property type="protein sequence ID" value="CAK0794143.1"/>
    <property type="molecule type" value="Genomic_DNA"/>
</dbReference>
<proteinExistence type="predicted"/>
<feature type="compositionally biased region" description="Polar residues" evidence="1">
    <location>
        <begin position="181"/>
        <end position="191"/>
    </location>
</feature>
<accession>A0ABN9PM58</accession>
<comment type="caution">
    <text evidence="2">The sequence shown here is derived from an EMBL/GenBank/DDBJ whole genome shotgun (WGS) entry which is preliminary data.</text>
</comment>
<dbReference type="Proteomes" id="UP001189429">
    <property type="component" value="Unassembled WGS sequence"/>
</dbReference>
<evidence type="ECO:0000313" key="2">
    <source>
        <dbReference type="EMBL" id="CAK0794143.1"/>
    </source>
</evidence>
<organism evidence="2 3">
    <name type="scientific">Prorocentrum cordatum</name>
    <dbReference type="NCBI Taxonomy" id="2364126"/>
    <lineage>
        <taxon>Eukaryota</taxon>
        <taxon>Sar</taxon>
        <taxon>Alveolata</taxon>
        <taxon>Dinophyceae</taxon>
        <taxon>Prorocentrales</taxon>
        <taxon>Prorocentraceae</taxon>
        <taxon>Prorocentrum</taxon>
    </lineage>
</organism>
<feature type="compositionally biased region" description="Polar residues" evidence="1">
    <location>
        <begin position="133"/>
        <end position="173"/>
    </location>
</feature>
<feature type="compositionally biased region" description="Low complexity" evidence="1">
    <location>
        <begin position="229"/>
        <end position="240"/>
    </location>
</feature>
<evidence type="ECO:0000313" key="3">
    <source>
        <dbReference type="Proteomes" id="UP001189429"/>
    </source>
</evidence>
<feature type="compositionally biased region" description="Basic residues" evidence="1">
    <location>
        <begin position="289"/>
        <end position="300"/>
    </location>
</feature>
<feature type="non-terminal residue" evidence="2">
    <location>
        <position position="1"/>
    </location>
</feature>
<sequence>GPRGMSRPGAADGPPAGRGGSPASAPPRPRVPDSSRFDPPSRVPEEDDCSSRPSCVSPGRPRRAASEDLDLPRRQHTPPARPRAETAAPDAVEAAALPKGLVERSAPVDAGLSPRSANWAALRNAEELFADPTGSSHPSSASHMGGNSTNWSTIRRNMRSLTTKPAGQSTSLSGRDRLPRPNSSTSWQGLSSAELRRELQSPLKKVSKSRRRFSEPLPLARQLSDPMPLARGGRASAARRMLLRRPGADAMLGEKEKVEKPVIERGGGSERQAVSPEQQALAGGGGVGAKRRAAGRVGRR</sequence>
<evidence type="ECO:0000256" key="1">
    <source>
        <dbReference type="SAM" id="MobiDB-lite"/>
    </source>
</evidence>
<feature type="compositionally biased region" description="Low complexity" evidence="1">
    <location>
        <begin position="1"/>
        <end position="15"/>
    </location>
</feature>
<feature type="compositionally biased region" description="Basic and acidic residues" evidence="1">
    <location>
        <begin position="64"/>
        <end position="73"/>
    </location>
</feature>
<feature type="region of interest" description="Disordered" evidence="1">
    <location>
        <begin position="1"/>
        <end position="112"/>
    </location>
</feature>
<name>A0ABN9PM58_9DINO</name>
<protein>
    <submittedName>
        <fullName evidence="2">Uncharacterized protein</fullName>
    </submittedName>
</protein>
<reference evidence="2" key="1">
    <citation type="submission" date="2023-10" db="EMBL/GenBank/DDBJ databases">
        <authorList>
            <person name="Chen Y."/>
            <person name="Shah S."/>
            <person name="Dougan E. K."/>
            <person name="Thang M."/>
            <person name="Chan C."/>
        </authorList>
    </citation>
    <scope>NUCLEOTIDE SEQUENCE [LARGE SCALE GENOMIC DNA]</scope>
</reference>